<dbReference type="AlphaFoldDB" id="A0A5K3FTT7"/>
<protein>
    <submittedName>
        <fullName evidence="2">Ovule protein</fullName>
    </submittedName>
</protein>
<feature type="compositionally biased region" description="Basic and acidic residues" evidence="1">
    <location>
        <begin position="51"/>
        <end position="61"/>
    </location>
</feature>
<evidence type="ECO:0000256" key="1">
    <source>
        <dbReference type="SAM" id="MobiDB-lite"/>
    </source>
</evidence>
<name>A0A5K3FTT7_MESCO</name>
<reference evidence="2" key="1">
    <citation type="submission" date="2019-11" db="UniProtKB">
        <authorList>
            <consortium name="WormBaseParasite"/>
        </authorList>
    </citation>
    <scope>IDENTIFICATION</scope>
</reference>
<sequence length="290" mass="31366">MNSKSSILSNVDGRLSSKENPSRRKFTPNISKALAKKSQSDNPKPSSKPRRSQDSSEEPKPKRGRINRKSLDGENSRFVQSYSIFEMGVGCVVKTDNHSVELQSSSGRSVKKVLNDEAPSTSAVALPTAPCPRPEPFVTDVSQFFSFPPTFMPPDSPTRSPGDPSSPVKNGPVSKAKSCASVIPSQLFDGTSSTGSLFTLRIPEVFLSEDSPIMKEGKFGKIQLLDNGEARLVVSDAAFQLLCPKPTTYSSDVVLVEDQEDGVVCLDSLGHIDQCVTAVPDLQRFSDLGR</sequence>
<dbReference type="WBParaSite" id="MCU_011230-RB">
    <property type="protein sequence ID" value="MCU_011230-RB"/>
    <property type="gene ID" value="MCU_011230"/>
</dbReference>
<accession>A0A5K3FTT7</accession>
<feature type="region of interest" description="Disordered" evidence="1">
    <location>
        <begin position="149"/>
        <end position="173"/>
    </location>
</feature>
<organism evidence="2">
    <name type="scientific">Mesocestoides corti</name>
    <name type="common">Flatworm</name>
    <dbReference type="NCBI Taxonomy" id="53468"/>
    <lineage>
        <taxon>Eukaryota</taxon>
        <taxon>Metazoa</taxon>
        <taxon>Spiralia</taxon>
        <taxon>Lophotrochozoa</taxon>
        <taxon>Platyhelminthes</taxon>
        <taxon>Cestoda</taxon>
        <taxon>Eucestoda</taxon>
        <taxon>Cyclophyllidea</taxon>
        <taxon>Mesocestoididae</taxon>
        <taxon>Mesocestoides</taxon>
    </lineage>
</organism>
<proteinExistence type="predicted"/>
<evidence type="ECO:0000313" key="2">
    <source>
        <dbReference type="WBParaSite" id="MCU_011230-RB"/>
    </source>
</evidence>
<feature type="region of interest" description="Disordered" evidence="1">
    <location>
        <begin position="1"/>
        <end position="73"/>
    </location>
</feature>